<dbReference type="GO" id="GO:0017118">
    <property type="term" value="F:lipoyltransferase activity"/>
    <property type="evidence" value="ECO:0007669"/>
    <property type="project" value="TreeGrafter"/>
</dbReference>
<organism evidence="4 5">
    <name type="scientific">Strongyloides venezuelensis</name>
    <name type="common">Threadworm</name>
    <dbReference type="NCBI Taxonomy" id="75913"/>
    <lineage>
        <taxon>Eukaryota</taxon>
        <taxon>Metazoa</taxon>
        <taxon>Ecdysozoa</taxon>
        <taxon>Nematoda</taxon>
        <taxon>Chromadorea</taxon>
        <taxon>Rhabditida</taxon>
        <taxon>Tylenchina</taxon>
        <taxon>Panagrolaimomorpha</taxon>
        <taxon>Strongyloidoidea</taxon>
        <taxon>Strongyloididae</taxon>
        <taxon>Strongyloides</taxon>
    </lineage>
</organism>
<protein>
    <submittedName>
        <fullName evidence="5">Lipoyltransferase 1, mitochondrial (inferred by orthology to a human protein)</fullName>
    </submittedName>
</protein>
<evidence type="ECO:0000256" key="2">
    <source>
        <dbReference type="ARBA" id="ARBA00008242"/>
    </source>
</evidence>
<dbReference type="WBParaSite" id="SVE_1046600.1">
    <property type="protein sequence ID" value="SVE_1046600.1"/>
    <property type="gene ID" value="SVE_1046600"/>
</dbReference>
<keyword evidence="4" id="KW-1185">Reference proteome</keyword>
<dbReference type="Pfam" id="PF21948">
    <property type="entry name" value="LplA-B_cat"/>
    <property type="match status" value="1"/>
</dbReference>
<dbReference type="PANTHER" id="PTHR12561:SF3">
    <property type="entry name" value="LIPOYLTRANSFERASE 1, MITOCHONDRIAL"/>
    <property type="match status" value="1"/>
</dbReference>
<dbReference type="CDD" id="cd16443">
    <property type="entry name" value="LplA"/>
    <property type="match status" value="1"/>
</dbReference>
<dbReference type="Gene3D" id="3.30.390.50">
    <property type="entry name" value="CO dehydrogenase flavoprotein, C-terminal domain"/>
    <property type="match status" value="1"/>
</dbReference>
<dbReference type="PANTHER" id="PTHR12561">
    <property type="entry name" value="LIPOATE-PROTEIN LIGASE"/>
    <property type="match status" value="1"/>
</dbReference>
<proteinExistence type="inferred from homology"/>
<evidence type="ECO:0000256" key="1">
    <source>
        <dbReference type="ARBA" id="ARBA00005085"/>
    </source>
</evidence>
<comment type="similarity">
    <text evidence="2">Belongs to the LplA family.</text>
</comment>
<evidence type="ECO:0000313" key="5">
    <source>
        <dbReference type="WBParaSite" id="SVE_1046600.1"/>
    </source>
</evidence>
<dbReference type="Proteomes" id="UP000035680">
    <property type="component" value="Unassembled WGS sequence"/>
</dbReference>
<dbReference type="STRING" id="75913.A0A0K0FN86"/>
<sequence length="295" mass="33470">MTSKCSFVSKGKILNLFISKSECIYRNLAFEEKLFRTHDLSKGNAIFIWSNTPSVVIGRHQNPWLEINIPYVLENQINIARRHSGGGTVYHDQGNLNISILTEHSRHCRPKNLTMLSSILNEKYKTNIRSNERDDMILMPGEKKISGTAARISKGRAYHHLTLLVNVNLTILKNALKSPWVSNIQTNATRSVPAKAVGFLKQEVENINVEDVKKTLVDGLIEENDGMFNLNKVDPNNDKEIYADDLETLTSWEWIYGKTPKFTYTSSNDNLTLEIEKGKIRGLDHALPPILKVQP</sequence>
<evidence type="ECO:0000313" key="4">
    <source>
        <dbReference type="Proteomes" id="UP000035680"/>
    </source>
</evidence>
<dbReference type="PROSITE" id="PS51733">
    <property type="entry name" value="BPL_LPL_CATALYTIC"/>
    <property type="match status" value="1"/>
</dbReference>
<dbReference type="InterPro" id="IPR045864">
    <property type="entry name" value="aa-tRNA-synth_II/BPL/LPL"/>
</dbReference>
<reference evidence="4" key="1">
    <citation type="submission" date="2014-07" db="EMBL/GenBank/DDBJ databases">
        <authorList>
            <person name="Martin A.A"/>
            <person name="De Silva N."/>
        </authorList>
    </citation>
    <scope>NUCLEOTIDE SEQUENCE</scope>
</reference>
<name>A0A0K0FN86_STRVS</name>
<dbReference type="AlphaFoldDB" id="A0A0K0FN86"/>
<dbReference type="SUPFAM" id="SSF55681">
    <property type="entry name" value="Class II aaRS and biotin synthetases"/>
    <property type="match status" value="1"/>
</dbReference>
<dbReference type="UniPathway" id="UPA00537">
    <property type="reaction ID" value="UER00595"/>
</dbReference>
<dbReference type="InterPro" id="IPR004562">
    <property type="entry name" value="LipoylTrfase_LipoateP_Ligase"/>
</dbReference>
<dbReference type="Gene3D" id="3.30.930.10">
    <property type="entry name" value="Bira Bifunctional Protein, Domain 2"/>
    <property type="match status" value="1"/>
</dbReference>
<reference evidence="5" key="2">
    <citation type="submission" date="2015-08" db="UniProtKB">
        <authorList>
            <consortium name="WormBaseParasite"/>
        </authorList>
    </citation>
    <scope>IDENTIFICATION</scope>
</reference>
<dbReference type="GO" id="GO:0005739">
    <property type="term" value="C:mitochondrion"/>
    <property type="evidence" value="ECO:0007669"/>
    <property type="project" value="TreeGrafter"/>
</dbReference>
<comment type="pathway">
    <text evidence="1">Protein modification; protein lipoylation via exogenous pathway; protein N(6)-(lipoyl)lysine from lipoate: step 2/2.</text>
</comment>
<accession>A0A0K0FN86</accession>
<feature type="domain" description="BPL/LPL catalytic" evidence="3">
    <location>
        <begin position="40"/>
        <end position="228"/>
    </location>
</feature>
<dbReference type="InterPro" id="IPR004143">
    <property type="entry name" value="BPL_LPL_catalytic"/>
</dbReference>
<dbReference type="GO" id="GO:0009249">
    <property type="term" value="P:protein lipoylation"/>
    <property type="evidence" value="ECO:0007669"/>
    <property type="project" value="InterPro"/>
</dbReference>
<evidence type="ECO:0000259" key="3">
    <source>
        <dbReference type="PROSITE" id="PS51733"/>
    </source>
</evidence>